<evidence type="ECO:0000256" key="1">
    <source>
        <dbReference type="SAM" id="MobiDB-lite"/>
    </source>
</evidence>
<evidence type="ECO:0000313" key="4">
    <source>
        <dbReference type="Proteomes" id="UP000254875"/>
    </source>
</evidence>
<accession>A0A370NAB1</accession>
<comment type="caution">
    <text evidence="3">The sequence shown here is derived from an EMBL/GenBank/DDBJ whole genome shotgun (WGS) entry which is preliminary data.</text>
</comment>
<proteinExistence type="predicted"/>
<dbReference type="PANTHER" id="PTHR37951">
    <property type="entry name" value="CYTOPLASMIC PROTEIN-RELATED"/>
    <property type="match status" value="1"/>
</dbReference>
<dbReference type="Pfam" id="PF06812">
    <property type="entry name" value="ImpA_N"/>
    <property type="match status" value="1"/>
</dbReference>
<feature type="compositionally biased region" description="Low complexity" evidence="1">
    <location>
        <begin position="256"/>
        <end position="269"/>
    </location>
</feature>
<dbReference type="OrthoDB" id="9771118at2"/>
<protein>
    <submittedName>
        <fullName evidence="3">Type VI secretion system protein TssA</fullName>
    </submittedName>
</protein>
<dbReference type="InterPro" id="IPR017740">
    <property type="entry name" value="TssA-like"/>
</dbReference>
<feature type="region of interest" description="Disordered" evidence="1">
    <location>
        <begin position="256"/>
        <end position="282"/>
    </location>
</feature>
<evidence type="ECO:0000313" key="3">
    <source>
        <dbReference type="EMBL" id="RDK02458.1"/>
    </source>
</evidence>
<dbReference type="EMBL" id="QHKS01000007">
    <property type="protein sequence ID" value="RDK02458.1"/>
    <property type="molecule type" value="Genomic_DNA"/>
</dbReference>
<name>A0A370NAB1_9BURK</name>
<dbReference type="AlphaFoldDB" id="A0A370NAB1"/>
<reference evidence="4" key="1">
    <citation type="submission" date="2018-05" db="EMBL/GenBank/DDBJ databases">
        <authorList>
            <person name="Feng T."/>
        </authorList>
    </citation>
    <scope>NUCLEOTIDE SEQUENCE [LARGE SCALE GENOMIC DNA]</scope>
    <source>
        <strain evidence="4">S27</strain>
    </source>
</reference>
<dbReference type="InterPro" id="IPR010657">
    <property type="entry name" value="ImpA_N"/>
</dbReference>
<evidence type="ECO:0000259" key="2">
    <source>
        <dbReference type="Pfam" id="PF06812"/>
    </source>
</evidence>
<dbReference type="PANTHER" id="PTHR37951:SF1">
    <property type="entry name" value="TYPE VI SECRETION SYSTEM COMPONENT TSSA1"/>
    <property type="match status" value="1"/>
</dbReference>
<gene>
    <name evidence="3" type="primary">tssA</name>
    <name evidence="3" type="ORF">DLM46_12760</name>
</gene>
<feature type="domain" description="ImpA N-terminal" evidence="2">
    <location>
        <begin position="10"/>
        <end position="133"/>
    </location>
</feature>
<dbReference type="Proteomes" id="UP000254875">
    <property type="component" value="Unassembled WGS sequence"/>
</dbReference>
<sequence>MNVFDADAILTELSVDAPCGSDLEYDAAFLELEELAKGKEEAQFGATVIAGEPPDWKAIRKACLALFTRTRDLRIAIHLTRAMLETEGIAGFTDGLVVLDRLLDAHWDHVHPQLDPDDDNDPTMRVNALSALIEPTTVLRTLKAAPLIDAGVAGRVSLRDIEIANGEMPAPEGEEAPTTTLIEGIFLNVDLGVLQQSAAVLEEACARIEHIESQLTQRVGAARAIDLTELTRLLKRARDFTAQRLQRRAPADAVEAGEAAAANNADGDATQSGAKAPARKDEITGRDDVTRLLDKLCAYYERHEPSSPVPLMLQRARRLVTMNFLEIVADLAPESMASVRQVGGIQSE</sequence>
<organism evidence="3 4">
    <name type="scientific">Paraburkholderia lacunae</name>
    <dbReference type="NCBI Taxonomy" id="2211104"/>
    <lineage>
        <taxon>Bacteria</taxon>
        <taxon>Pseudomonadati</taxon>
        <taxon>Pseudomonadota</taxon>
        <taxon>Betaproteobacteria</taxon>
        <taxon>Burkholderiales</taxon>
        <taxon>Burkholderiaceae</taxon>
        <taxon>Paraburkholderia</taxon>
    </lineage>
</organism>
<keyword evidence="4" id="KW-1185">Reference proteome</keyword>
<dbReference type="NCBIfam" id="TIGR03363">
    <property type="entry name" value="VI_chp_8"/>
    <property type="match status" value="1"/>
</dbReference>